<gene>
    <name evidence="2" type="primary">Dwil\GK19249</name>
    <name evidence="2" type="ORF">Dwil_GK19249</name>
</gene>
<dbReference type="OrthoDB" id="8059986at2759"/>
<feature type="compositionally biased region" description="Pro residues" evidence="1">
    <location>
        <begin position="118"/>
        <end position="143"/>
    </location>
</feature>
<evidence type="ECO:0000256" key="1">
    <source>
        <dbReference type="SAM" id="MobiDB-lite"/>
    </source>
</evidence>
<organism evidence="2 3">
    <name type="scientific">Drosophila willistoni</name>
    <name type="common">Fruit fly</name>
    <dbReference type="NCBI Taxonomy" id="7260"/>
    <lineage>
        <taxon>Eukaryota</taxon>
        <taxon>Metazoa</taxon>
        <taxon>Ecdysozoa</taxon>
        <taxon>Arthropoda</taxon>
        <taxon>Hexapoda</taxon>
        <taxon>Insecta</taxon>
        <taxon>Pterygota</taxon>
        <taxon>Neoptera</taxon>
        <taxon>Endopterygota</taxon>
        <taxon>Diptera</taxon>
        <taxon>Brachycera</taxon>
        <taxon>Muscomorpha</taxon>
        <taxon>Ephydroidea</taxon>
        <taxon>Drosophilidae</taxon>
        <taxon>Drosophila</taxon>
        <taxon>Sophophora</taxon>
    </lineage>
</organism>
<name>B4N2J9_DROWI</name>
<protein>
    <submittedName>
        <fullName evidence="2">Uncharacterized protein</fullName>
    </submittedName>
</protein>
<dbReference type="InParanoid" id="B4N2J9"/>
<feature type="compositionally biased region" description="Low complexity" evidence="1">
    <location>
        <begin position="58"/>
        <end position="77"/>
    </location>
</feature>
<evidence type="ECO:0000313" key="2">
    <source>
        <dbReference type="EMBL" id="EDW78588.2"/>
    </source>
</evidence>
<feature type="region of interest" description="Disordered" evidence="1">
    <location>
        <begin position="38"/>
        <end position="159"/>
    </location>
</feature>
<dbReference type="AlphaFoldDB" id="B4N2J9"/>
<dbReference type="Proteomes" id="UP000007798">
    <property type="component" value="Unassembled WGS sequence"/>
</dbReference>
<reference evidence="2 3" key="1">
    <citation type="journal article" date="2007" name="Nature">
        <title>Evolution of genes and genomes on the Drosophila phylogeny.</title>
        <authorList>
            <consortium name="Drosophila 12 Genomes Consortium"/>
            <person name="Clark A.G."/>
            <person name="Eisen M.B."/>
            <person name="Smith D.R."/>
            <person name="Bergman C.M."/>
            <person name="Oliver B."/>
            <person name="Markow T.A."/>
            <person name="Kaufman T.C."/>
            <person name="Kellis M."/>
            <person name="Gelbart W."/>
            <person name="Iyer V.N."/>
            <person name="Pollard D.A."/>
            <person name="Sackton T.B."/>
            <person name="Larracuente A.M."/>
            <person name="Singh N.D."/>
            <person name="Abad J.P."/>
            <person name="Abt D.N."/>
            <person name="Adryan B."/>
            <person name="Aguade M."/>
            <person name="Akashi H."/>
            <person name="Anderson W.W."/>
            <person name="Aquadro C.F."/>
            <person name="Ardell D.H."/>
            <person name="Arguello R."/>
            <person name="Artieri C.G."/>
            <person name="Barbash D.A."/>
            <person name="Barker D."/>
            <person name="Barsanti P."/>
            <person name="Batterham P."/>
            <person name="Batzoglou S."/>
            <person name="Begun D."/>
            <person name="Bhutkar A."/>
            <person name="Blanco E."/>
            <person name="Bosak S.A."/>
            <person name="Bradley R.K."/>
            <person name="Brand A.D."/>
            <person name="Brent M.R."/>
            <person name="Brooks A.N."/>
            <person name="Brown R.H."/>
            <person name="Butlin R.K."/>
            <person name="Caggese C."/>
            <person name="Calvi B.R."/>
            <person name="Bernardo de Carvalho A."/>
            <person name="Caspi A."/>
            <person name="Castrezana S."/>
            <person name="Celniker S.E."/>
            <person name="Chang J.L."/>
            <person name="Chapple C."/>
            <person name="Chatterji S."/>
            <person name="Chinwalla A."/>
            <person name="Civetta A."/>
            <person name="Clifton S.W."/>
            <person name="Comeron J.M."/>
            <person name="Costello J.C."/>
            <person name="Coyne J.A."/>
            <person name="Daub J."/>
            <person name="David R.G."/>
            <person name="Delcher A.L."/>
            <person name="Delehaunty K."/>
            <person name="Do C.B."/>
            <person name="Ebling H."/>
            <person name="Edwards K."/>
            <person name="Eickbush T."/>
            <person name="Evans J.D."/>
            <person name="Filipski A."/>
            <person name="Findeiss S."/>
            <person name="Freyhult E."/>
            <person name="Fulton L."/>
            <person name="Fulton R."/>
            <person name="Garcia A.C."/>
            <person name="Gardiner A."/>
            <person name="Garfield D.A."/>
            <person name="Garvin B.E."/>
            <person name="Gibson G."/>
            <person name="Gilbert D."/>
            <person name="Gnerre S."/>
            <person name="Godfrey J."/>
            <person name="Good R."/>
            <person name="Gotea V."/>
            <person name="Gravely B."/>
            <person name="Greenberg A.J."/>
            <person name="Griffiths-Jones S."/>
            <person name="Gross S."/>
            <person name="Guigo R."/>
            <person name="Gustafson E.A."/>
            <person name="Haerty W."/>
            <person name="Hahn M.W."/>
            <person name="Halligan D.L."/>
            <person name="Halpern A.L."/>
            <person name="Halter G.M."/>
            <person name="Han M.V."/>
            <person name="Heger A."/>
            <person name="Hillier L."/>
            <person name="Hinrichs A.S."/>
            <person name="Holmes I."/>
            <person name="Hoskins R.A."/>
            <person name="Hubisz M.J."/>
            <person name="Hultmark D."/>
            <person name="Huntley M.A."/>
            <person name="Jaffe D.B."/>
            <person name="Jagadeeshan S."/>
            <person name="Jeck W.R."/>
            <person name="Johnson J."/>
            <person name="Jones C.D."/>
            <person name="Jordan W.C."/>
            <person name="Karpen G.H."/>
            <person name="Kataoka E."/>
            <person name="Keightley P.D."/>
            <person name="Kheradpour P."/>
            <person name="Kirkness E.F."/>
            <person name="Koerich L.B."/>
            <person name="Kristiansen K."/>
            <person name="Kudrna D."/>
            <person name="Kulathinal R.J."/>
            <person name="Kumar S."/>
            <person name="Kwok R."/>
            <person name="Lander E."/>
            <person name="Langley C.H."/>
            <person name="Lapoint R."/>
            <person name="Lazzaro B.P."/>
            <person name="Lee S.J."/>
            <person name="Levesque L."/>
            <person name="Li R."/>
            <person name="Lin C.F."/>
            <person name="Lin M.F."/>
            <person name="Lindblad-Toh K."/>
            <person name="Llopart A."/>
            <person name="Long M."/>
            <person name="Low L."/>
            <person name="Lozovsky E."/>
            <person name="Lu J."/>
            <person name="Luo M."/>
            <person name="Machado C.A."/>
            <person name="Makalowski W."/>
            <person name="Marzo M."/>
            <person name="Matsuda M."/>
            <person name="Matzkin L."/>
            <person name="McAllister B."/>
            <person name="McBride C.S."/>
            <person name="McKernan B."/>
            <person name="McKernan K."/>
            <person name="Mendez-Lago M."/>
            <person name="Minx P."/>
            <person name="Mollenhauer M.U."/>
            <person name="Montooth K."/>
            <person name="Mount S.M."/>
            <person name="Mu X."/>
            <person name="Myers E."/>
            <person name="Negre B."/>
            <person name="Newfeld S."/>
            <person name="Nielsen R."/>
            <person name="Noor M.A."/>
            <person name="O'Grady P."/>
            <person name="Pachter L."/>
            <person name="Papaceit M."/>
            <person name="Parisi M.J."/>
            <person name="Parisi M."/>
            <person name="Parts L."/>
            <person name="Pedersen J.S."/>
            <person name="Pesole G."/>
            <person name="Phillippy A.M."/>
            <person name="Ponting C.P."/>
            <person name="Pop M."/>
            <person name="Porcelli D."/>
            <person name="Powell J.R."/>
            <person name="Prohaska S."/>
            <person name="Pruitt K."/>
            <person name="Puig M."/>
            <person name="Quesneville H."/>
            <person name="Ram K.R."/>
            <person name="Rand D."/>
            <person name="Rasmussen M.D."/>
            <person name="Reed L.K."/>
            <person name="Reenan R."/>
            <person name="Reily A."/>
            <person name="Remington K.A."/>
            <person name="Rieger T.T."/>
            <person name="Ritchie M.G."/>
            <person name="Robin C."/>
            <person name="Rogers Y.H."/>
            <person name="Rohde C."/>
            <person name="Rozas J."/>
            <person name="Rubenfield M.J."/>
            <person name="Ruiz A."/>
            <person name="Russo S."/>
            <person name="Salzberg S.L."/>
            <person name="Sanchez-Gracia A."/>
            <person name="Saranga D.J."/>
            <person name="Sato H."/>
            <person name="Schaeffer S.W."/>
            <person name="Schatz M.C."/>
            <person name="Schlenke T."/>
            <person name="Schwartz R."/>
            <person name="Segarra C."/>
            <person name="Singh R.S."/>
            <person name="Sirot L."/>
            <person name="Sirota M."/>
            <person name="Sisneros N.B."/>
            <person name="Smith C.D."/>
            <person name="Smith T.F."/>
            <person name="Spieth J."/>
            <person name="Stage D.E."/>
            <person name="Stark A."/>
            <person name="Stephan W."/>
            <person name="Strausberg R.L."/>
            <person name="Strempel S."/>
            <person name="Sturgill D."/>
            <person name="Sutton G."/>
            <person name="Sutton G.G."/>
            <person name="Tao W."/>
            <person name="Teichmann S."/>
            <person name="Tobari Y.N."/>
            <person name="Tomimura Y."/>
            <person name="Tsolas J.M."/>
            <person name="Valente V.L."/>
            <person name="Venter E."/>
            <person name="Venter J.C."/>
            <person name="Vicario S."/>
            <person name="Vieira F.G."/>
            <person name="Vilella A.J."/>
            <person name="Villasante A."/>
            <person name="Walenz B."/>
            <person name="Wang J."/>
            <person name="Wasserman M."/>
            <person name="Watts T."/>
            <person name="Wilson D."/>
            <person name="Wilson R.K."/>
            <person name="Wing R.A."/>
            <person name="Wolfner M.F."/>
            <person name="Wong A."/>
            <person name="Wong G.K."/>
            <person name="Wu C.I."/>
            <person name="Wu G."/>
            <person name="Yamamoto D."/>
            <person name="Yang H.P."/>
            <person name="Yang S.P."/>
            <person name="Yorke J.A."/>
            <person name="Yoshida K."/>
            <person name="Zdobnov E."/>
            <person name="Zhang P."/>
            <person name="Zhang Y."/>
            <person name="Zimin A.V."/>
            <person name="Baldwin J."/>
            <person name="Abdouelleil A."/>
            <person name="Abdulkadir J."/>
            <person name="Abebe A."/>
            <person name="Abera B."/>
            <person name="Abreu J."/>
            <person name="Acer S.C."/>
            <person name="Aftuck L."/>
            <person name="Alexander A."/>
            <person name="An P."/>
            <person name="Anderson E."/>
            <person name="Anderson S."/>
            <person name="Arachi H."/>
            <person name="Azer M."/>
            <person name="Bachantsang P."/>
            <person name="Barry A."/>
            <person name="Bayul T."/>
            <person name="Berlin A."/>
            <person name="Bessette D."/>
            <person name="Bloom T."/>
            <person name="Blye J."/>
            <person name="Boguslavskiy L."/>
            <person name="Bonnet C."/>
            <person name="Boukhgalter B."/>
            <person name="Bourzgui I."/>
            <person name="Brown A."/>
            <person name="Cahill P."/>
            <person name="Channer S."/>
            <person name="Cheshatsang Y."/>
            <person name="Chuda L."/>
            <person name="Citroen M."/>
            <person name="Collymore A."/>
            <person name="Cooke P."/>
            <person name="Costello M."/>
            <person name="D'Aco K."/>
            <person name="Daza R."/>
            <person name="De Haan G."/>
            <person name="DeGray S."/>
            <person name="DeMaso C."/>
            <person name="Dhargay N."/>
            <person name="Dooley K."/>
            <person name="Dooley E."/>
            <person name="Doricent M."/>
            <person name="Dorje P."/>
            <person name="Dorjee K."/>
            <person name="Dupes A."/>
            <person name="Elong R."/>
            <person name="Falk J."/>
            <person name="Farina A."/>
            <person name="Faro S."/>
            <person name="Ferguson D."/>
            <person name="Fisher S."/>
            <person name="Foley C.D."/>
            <person name="Franke A."/>
            <person name="Friedrich D."/>
            <person name="Gadbois L."/>
            <person name="Gearin G."/>
            <person name="Gearin C.R."/>
            <person name="Giannoukos G."/>
            <person name="Goode T."/>
            <person name="Graham J."/>
            <person name="Grandbois E."/>
            <person name="Grewal S."/>
            <person name="Gyaltsen K."/>
            <person name="Hafez N."/>
            <person name="Hagos B."/>
            <person name="Hall J."/>
            <person name="Henson C."/>
            <person name="Hollinger A."/>
            <person name="Honan T."/>
            <person name="Huard M.D."/>
            <person name="Hughes L."/>
            <person name="Hurhula B."/>
            <person name="Husby M.E."/>
            <person name="Kamat A."/>
            <person name="Kanga B."/>
            <person name="Kashin S."/>
            <person name="Khazanovich D."/>
            <person name="Kisner P."/>
            <person name="Lance K."/>
            <person name="Lara M."/>
            <person name="Lee W."/>
            <person name="Lennon N."/>
            <person name="Letendre F."/>
            <person name="LeVine R."/>
            <person name="Lipovsky A."/>
            <person name="Liu X."/>
            <person name="Liu J."/>
            <person name="Liu S."/>
            <person name="Lokyitsang T."/>
            <person name="Lokyitsang Y."/>
            <person name="Lubonja R."/>
            <person name="Lui A."/>
            <person name="MacDonald P."/>
            <person name="Magnisalis V."/>
            <person name="Maru K."/>
            <person name="Matthews C."/>
            <person name="McCusker W."/>
            <person name="McDonough S."/>
            <person name="Mehta T."/>
            <person name="Meldrim J."/>
            <person name="Meneus L."/>
            <person name="Mihai O."/>
            <person name="Mihalev A."/>
            <person name="Mihova T."/>
            <person name="Mittelman R."/>
            <person name="Mlenga V."/>
            <person name="Montmayeur A."/>
            <person name="Mulrain L."/>
            <person name="Navidi A."/>
            <person name="Naylor J."/>
            <person name="Negash T."/>
            <person name="Nguyen T."/>
            <person name="Nguyen N."/>
            <person name="Nicol R."/>
            <person name="Norbu C."/>
            <person name="Norbu N."/>
            <person name="Novod N."/>
            <person name="O'Neill B."/>
            <person name="Osman S."/>
            <person name="Markiewicz E."/>
            <person name="Oyono O.L."/>
            <person name="Patti C."/>
            <person name="Phunkhang P."/>
            <person name="Pierre F."/>
            <person name="Priest M."/>
            <person name="Raghuraman S."/>
            <person name="Rege F."/>
            <person name="Reyes R."/>
            <person name="Rise C."/>
            <person name="Rogov P."/>
            <person name="Ross K."/>
            <person name="Ryan E."/>
            <person name="Settipalli S."/>
            <person name="Shea T."/>
            <person name="Sherpa N."/>
            <person name="Shi L."/>
            <person name="Shih D."/>
            <person name="Sparrow T."/>
            <person name="Spaulding J."/>
            <person name="Stalker J."/>
            <person name="Stange-Thomann N."/>
            <person name="Stavropoulos S."/>
            <person name="Stone C."/>
            <person name="Strader C."/>
            <person name="Tesfaye S."/>
            <person name="Thomson T."/>
            <person name="Thoulutsang Y."/>
            <person name="Thoulutsang D."/>
            <person name="Topham K."/>
            <person name="Topping I."/>
            <person name="Tsamla T."/>
            <person name="Vassiliev H."/>
            <person name="Vo A."/>
            <person name="Wangchuk T."/>
            <person name="Wangdi T."/>
            <person name="Weiand M."/>
            <person name="Wilkinson J."/>
            <person name="Wilson A."/>
            <person name="Yadav S."/>
            <person name="Young G."/>
            <person name="Yu Q."/>
            <person name="Zembek L."/>
            <person name="Zhong D."/>
            <person name="Zimmer A."/>
            <person name="Zwirko Z."/>
            <person name="Jaffe D.B."/>
            <person name="Alvarez P."/>
            <person name="Brockman W."/>
            <person name="Butler J."/>
            <person name="Chin C."/>
            <person name="Gnerre S."/>
            <person name="Grabherr M."/>
            <person name="Kleber M."/>
            <person name="Mauceli E."/>
            <person name="MacCallum I."/>
        </authorList>
    </citation>
    <scope>NUCLEOTIDE SEQUENCE [LARGE SCALE GENOMIC DNA]</scope>
    <source>
        <strain evidence="3">Tucson 14030-0811.24</strain>
    </source>
</reference>
<dbReference type="HOGENOM" id="CLU_095445_0_0_1"/>
<keyword evidence="3" id="KW-1185">Reference proteome</keyword>
<accession>B4N2J9</accession>
<sequence>MQMMMMINNNHNKSKPRSRWPELNVANEQAIRFRCPQVGPQVGRGDLPTPQPMHFHHPQQLPHLPQLQPQPQIQQHHAAAAIKSKGKPRNQCQRQRQPKRKHQQQQQQSRVKSLEKPPALPARAPPAAAPPPPPPRIDVPPPPHEGELLPSTPDSPSLVTVSTWYTVAKQGVSC</sequence>
<proteinExistence type="predicted"/>
<dbReference type="STRING" id="7260.B4N2J9"/>
<dbReference type="EMBL" id="CH963925">
    <property type="protein sequence ID" value="EDW78588.2"/>
    <property type="molecule type" value="Genomic_DNA"/>
</dbReference>
<evidence type="ECO:0000313" key="3">
    <source>
        <dbReference type="Proteomes" id="UP000007798"/>
    </source>
</evidence>